<accession>X6LA18</accession>
<reference evidence="1 2" key="1">
    <citation type="journal article" date="2013" name="Curr. Biol.">
        <title>The Genome of the Foraminiferan Reticulomyxa filosa.</title>
        <authorList>
            <person name="Glockner G."/>
            <person name="Hulsmann N."/>
            <person name="Schleicher M."/>
            <person name="Noegel A.A."/>
            <person name="Eichinger L."/>
            <person name="Gallinger C."/>
            <person name="Pawlowski J."/>
            <person name="Sierra R."/>
            <person name="Euteneuer U."/>
            <person name="Pillet L."/>
            <person name="Moustafa A."/>
            <person name="Platzer M."/>
            <person name="Groth M."/>
            <person name="Szafranski K."/>
            <person name="Schliwa M."/>
        </authorList>
    </citation>
    <scope>NUCLEOTIDE SEQUENCE [LARGE SCALE GENOMIC DNA]</scope>
</reference>
<sequence>MCLHILWNILKYPKHIKYRQIHKQALYNYLFQKCHTLFADFEKVLMGMEGELRYIGFKKGYNDNWYYQYNHIQLLYLWKCYRSVINKQTMYYYIVFIFLSIKQIYK</sequence>
<gene>
    <name evidence="1" type="ORF">RFI_39551</name>
</gene>
<organism evidence="1 2">
    <name type="scientific">Reticulomyxa filosa</name>
    <dbReference type="NCBI Taxonomy" id="46433"/>
    <lineage>
        <taxon>Eukaryota</taxon>
        <taxon>Sar</taxon>
        <taxon>Rhizaria</taxon>
        <taxon>Retaria</taxon>
        <taxon>Foraminifera</taxon>
        <taxon>Monothalamids</taxon>
        <taxon>Reticulomyxidae</taxon>
        <taxon>Reticulomyxa</taxon>
    </lineage>
</organism>
<comment type="caution">
    <text evidence="1">The sequence shown here is derived from an EMBL/GenBank/DDBJ whole genome shotgun (WGS) entry which is preliminary data.</text>
</comment>
<proteinExistence type="predicted"/>
<name>X6LA18_RETFI</name>
<dbReference type="AlphaFoldDB" id="X6LA18"/>
<keyword evidence="2" id="KW-1185">Reference proteome</keyword>
<dbReference type="EMBL" id="ASPP01048046">
    <property type="protein sequence ID" value="ETN97971.1"/>
    <property type="molecule type" value="Genomic_DNA"/>
</dbReference>
<dbReference type="Proteomes" id="UP000023152">
    <property type="component" value="Unassembled WGS sequence"/>
</dbReference>
<evidence type="ECO:0000313" key="1">
    <source>
        <dbReference type="EMBL" id="ETN97971.1"/>
    </source>
</evidence>
<protein>
    <submittedName>
        <fullName evidence="1">Uncharacterized protein</fullName>
    </submittedName>
</protein>
<evidence type="ECO:0000313" key="2">
    <source>
        <dbReference type="Proteomes" id="UP000023152"/>
    </source>
</evidence>